<comment type="caution">
    <text evidence="2">The sequence shown here is derived from an EMBL/GenBank/DDBJ whole genome shotgun (WGS) entry which is preliminary data.</text>
</comment>
<accession>A0A9P4K912</accession>
<sequence length="274" mass="31034">MVYRDLPHCSTSTSPVYHSNMFSITCSKDTPGGIERLSVCDVSSWTYSERNRSDSNEIAFETSLRDRDGDQESSNDTDSNKQVKALQTKVAERWDRTVQILQQNAELWGNSAYFFGISEFHSTAELSYRALNDSSQELHLYQAPFHKINLACFEEESIRSAKCRNPSILEANCRRSLLGSLHPGYEKLDPKEHNRIWKRHVRNIEQGNTLRSLCKDNAGLLLTVAPSLSAKDLNFVSKELGRGLSVLDLLGQETLTESKKFGILESRLLRSQPT</sequence>
<feature type="region of interest" description="Disordered" evidence="1">
    <location>
        <begin position="63"/>
        <end position="84"/>
    </location>
</feature>
<organism evidence="2 3">
    <name type="scientific">Lojkania enalia</name>
    <dbReference type="NCBI Taxonomy" id="147567"/>
    <lineage>
        <taxon>Eukaryota</taxon>
        <taxon>Fungi</taxon>
        <taxon>Dikarya</taxon>
        <taxon>Ascomycota</taxon>
        <taxon>Pezizomycotina</taxon>
        <taxon>Dothideomycetes</taxon>
        <taxon>Pleosporomycetidae</taxon>
        <taxon>Pleosporales</taxon>
        <taxon>Pleosporales incertae sedis</taxon>
        <taxon>Lojkania</taxon>
    </lineage>
</organism>
<name>A0A9P4K912_9PLEO</name>
<gene>
    <name evidence="2" type="ORF">CC78DRAFT_257357</name>
</gene>
<keyword evidence="3" id="KW-1185">Reference proteome</keyword>
<dbReference type="AlphaFoldDB" id="A0A9P4K912"/>
<protein>
    <submittedName>
        <fullName evidence="2">Uncharacterized protein</fullName>
    </submittedName>
</protein>
<evidence type="ECO:0000256" key="1">
    <source>
        <dbReference type="SAM" id="MobiDB-lite"/>
    </source>
</evidence>
<evidence type="ECO:0000313" key="2">
    <source>
        <dbReference type="EMBL" id="KAF2263961.1"/>
    </source>
</evidence>
<dbReference type="Proteomes" id="UP000800093">
    <property type="component" value="Unassembled WGS sequence"/>
</dbReference>
<proteinExistence type="predicted"/>
<evidence type="ECO:0000313" key="3">
    <source>
        <dbReference type="Proteomes" id="UP000800093"/>
    </source>
</evidence>
<dbReference type="EMBL" id="ML986620">
    <property type="protein sequence ID" value="KAF2263961.1"/>
    <property type="molecule type" value="Genomic_DNA"/>
</dbReference>
<reference evidence="3" key="1">
    <citation type="journal article" date="2020" name="Stud. Mycol.">
        <title>101 Dothideomycetes genomes: A test case for predicting lifestyles and emergence of pathogens.</title>
        <authorList>
            <person name="Haridas S."/>
            <person name="Albert R."/>
            <person name="Binder M."/>
            <person name="Bloem J."/>
            <person name="LaButti K."/>
            <person name="Salamov A."/>
            <person name="Andreopoulos B."/>
            <person name="Baker S."/>
            <person name="Barry K."/>
            <person name="Bills G."/>
            <person name="Bluhm B."/>
            <person name="Cannon C."/>
            <person name="Castanera R."/>
            <person name="Culley D."/>
            <person name="Daum C."/>
            <person name="Ezra D."/>
            <person name="Gonzalez J."/>
            <person name="Henrissat B."/>
            <person name="Kuo A."/>
            <person name="Liang C."/>
            <person name="Lipzen A."/>
            <person name="Lutzoni F."/>
            <person name="Magnuson J."/>
            <person name="Mondo S."/>
            <person name="Nolan M."/>
            <person name="Ohm R."/>
            <person name="Pangilinan J."/>
            <person name="Park H.-J."/>
            <person name="Ramirez L."/>
            <person name="Alfaro M."/>
            <person name="Sun H."/>
            <person name="Tritt A."/>
            <person name="Yoshinaga Y."/>
            <person name="Zwiers L.-H."/>
            <person name="Turgeon B."/>
            <person name="Goodwin S."/>
            <person name="Spatafora J."/>
            <person name="Crous P."/>
            <person name="Grigoriev I."/>
        </authorList>
    </citation>
    <scope>NUCLEOTIDE SEQUENCE [LARGE SCALE GENOMIC DNA]</scope>
    <source>
        <strain evidence="3">CBS 304.66</strain>
    </source>
</reference>